<dbReference type="PROSITE" id="PS50005">
    <property type="entry name" value="TPR"/>
    <property type="match status" value="2"/>
</dbReference>
<name>A0A918KVH1_9PROT</name>
<feature type="repeat" description="TPR" evidence="3">
    <location>
        <begin position="79"/>
        <end position="112"/>
    </location>
</feature>
<dbReference type="SUPFAM" id="SSF48452">
    <property type="entry name" value="TPR-like"/>
    <property type="match status" value="1"/>
</dbReference>
<organism evidence="5 6">
    <name type="scientific">Litorimonas cladophorae</name>
    <dbReference type="NCBI Taxonomy" id="1220491"/>
    <lineage>
        <taxon>Bacteria</taxon>
        <taxon>Pseudomonadati</taxon>
        <taxon>Pseudomonadota</taxon>
        <taxon>Alphaproteobacteria</taxon>
        <taxon>Maricaulales</taxon>
        <taxon>Robiginitomaculaceae</taxon>
    </lineage>
</organism>
<protein>
    <recommendedName>
        <fullName evidence="7">Tetratricopeptide repeat protein</fullName>
    </recommendedName>
</protein>
<dbReference type="SMART" id="SM00028">
    <property type="entry name" value="TPR"/>
    <property type="match status" value="2"/>
</dbReference>
<proteinExistence type="predicted"/>
<keyword evidence="4" id="KW-0732">Signal</keyword>
<evidence type="ECO:0000313" key="6">
    <source>
        <dbReference type="Proteomes" id="UP000600865"/>
    </source>
</evidence>
<dbReference type="InterPro" id="IPR019734">
    <property type="entry name" value="TPR_rpt"/>
</dbReference>
<keyword evidence="2 3" id="KW-0802">TPR repeat</keyword>
<gene>
    <name evidence="5" type="ORF">GCM10011309_27520</name>
</gene>
<keyword evidence="1" id="KW-0677">Repeat</keyword>
<dbReference type="Proteomes" id="UP000600865">
    <property type="component" value="Unassembled WGS sequence"/>
</dbReference>
<dbReference type="AlphaFoldDB" id="A0A918KVH1"/>
<feature type="chain" id="PRO_5037457109" description="Tetratricopeptide repeat protein" evidence="4">
    <location>
        <begin position="22"/>
        <end position="194"/>
    </location>
</feature>
<dbReference type="RefSeq" id="WP_189587148.1">
    <property type="nucleotide sequence ID" value="NZ_BMYV01000004.1"/>
</dbReference>
<feature type="repeat" description="TPR" evidence="3">
    <location>
        <begin position="147"/>
        <end position="180"/>
    </location>
</feature>
<dbReference type="Pfam" id="PF07719">
    <property type="entry name" value="TPR_2"/>
    <property type="match status" value="1"/>
</dbReference>
<evidence type="ECO:0000256" key="2">
    <source>
        <dbReference type="ARBA" id="ARBA00022803"/>
    </source>
</evidence>
<evidence type="ECO:0000256" key="3">
    <source>
        <dbReference type="PROSITE-ProRule" id="PRU00339"/>
    </source>
</evidence>
<feature type="signal peptide" evidence="4">
    <location>
        <begin position="1"/>
        <end position="21"/>
    </location>
</feature>
<reference evidence="5 6" key="1">
    <citation type="journal article" date="2014" name="Int. J. Syst. Evol. Microbiol.">
        <title>Complete genome sequence of Corynebacterium casei LMG S-19264T (=DSM 44701T), isolated from a smear-ripened cheese.</title>
        <authorList>
            <consortium name="US DOE Joint Genome Institute (JGI-PGF)"/>
            <person name="Walter F."/>
            <person name="Albersmeier A."/>
            <person name="Kalinowski J."/>
            <person name="Ruckert C."/>
        </authorList>
    </citation>
    <scope>NUCLEOTIDE SEQUENCE [LARGE SCALE GENOMIC DNA]</scope>
    <source>
        <strain evidence="5 6">KCTC 23968</strain>
    </source>
</reference>
<sequence length="194" mass="20759">MKTVFITTFISVAFVTGSAYASEVFSDTSITSGLSGVDVKAERNLRLCLNADTEIASSSSIRACTKAYQASIPSYDLRSEILTRRGLLQFSNGKFDKAARDFTKASSLSPDNNLANLGTGFAALMKNDILSAKFKFQNCDDQGELAPLAAYGLALAFEQNGETSAAAQAYQRALKLKPGWTAAQENLANLNSTI</sequence>
<dbReference type="InterPro" id="IPR013105">
    <property type="entry name" value="TPR_2"/>
</dbReference>
<dbReference type="InterPro" id="IPR011990">
    <property type="entry name" value="TPR-like_helical_dom_sf"/>
</dbReference>
<dbReference type="Pfam" id="PF13432">
    <property type="entry name" value="TPR_16"/>
    <property type="match status" value="1"/>
</dbReference>
<evidence type="ECO:0000256" key="1">
    <source>
        <dbReference type="ARBA" id="ARBA00022737"/>
    </source>
</evidence>
<evidence type="ECO:0008006" key="7">
    <source>
        <dbReference type="Google" id="ProtNLM"/>
    </source>
</evidence>
<dbReference type="Gene3D" id="1.25.40.10">
    <property type="entry name" value="Tetratricopeptide repeat domain"/>
    <property type="match status" value="1"/>
</dbReference>
<comment type="caution">
    <text evidence="5">The sequence shown here is derived from an EMBL/GenBank/DDBJ whole genome shotgun (WGS) entry which is preliminary data.</text>
</comment>
<keyword evidence="6" id="KW-1185">Reference proteome</keyword>
<evidence type="ECO:0000313" key="5">
    <source>
        <dbReference type="EMBL" id="GGX75963.1"/>
    </source>
</evidence>
<accession>A0A918KVH1</accession>
<dbReference type="EMBL" id="BMYV01000004">
    <property type="protein sequence ID" value="GGX75963.1"/>
    <property type="molecule type" value="Genomic_DNA"/>
</dbReference>
<evidence type="ECO:0000256" key="4">
    <source>
        <dbReference type="SAM" id="SignalP"/>
    </source>
</evidence>